<accession>A0AAD9ACI5</accession>
<evidence type="ECO:0000313" key="4">
    <source>
        <dbReference type="Proteomes" id="UP001243330"/>
    </source>
</evidence>
<keyword evidence="4" id="KW-1185">Reference proteome</keyword>
<organism evidence="3 4">
    <name type="scientific">Colletotrichum chrysophilum</name>
    <dbReference type="NCBI Taxonomy" id="1836956"/>
    <lineage>
        <taxon>Eukaryota</taxon>
        <taxon>Fungi</taxon>
        <taxon>Dikarya</taxon>
        <taxon>Ascomycota</taxon>
        <taxon>Pezizomycotina</taxon>
        <taxon>Sordariomycetes</taxon>
        <taxon>Hypocreomycetidae</taxon>
        <taxon>Glomerellales</taxon>
        <taxon>Glomerellaceae</taxon>
        <taxon>Colletotrichum</taxon>
        <taxon>Colletotrichum gloeosporioides species complex</taxon>
    </lineage>
</organism>
<dbReference type="SUPFAM" id="SSF58104">
    <property type="entry name" value="Methyl-accepting chemotaxis protein (MCP) signaling domain"/>
    <property type="match status" value="1"/>
</dbReference>
<keyword evidence="1" id="KW-0175">Coiled coil</keyword>
<name>A0AAD9ACI5_9PEZI</name>
<dbReference type="EMBL" id="JAQOWY010000279">
    <property type="protein sequence ID" value="KAK1845259.1"/>
    <property type="molecule type" value="Genomic_DNA"/>
</dbReference>
<protein>
    <submittedName>
        <fullName evidence="3">Uncharacterized protein</fullName>
    </submittedName>
</protein>
<comment type="caution">
    <text evidence="3">The sequence shown here is derived from an EMBL/GenBank/DDBJ whole genome shotgun (WGS) entry which is preliminary data.</text>
</comment>
<feature type="region of interest" description="Disordered" evidence="2">
    <location>
        <begin position="1"/>
        <end position="25"/>
    </location>
</feature>
<feature type="coiled-coil region" evidence="1">
    <location>
        <begin position="71"/>
        <end position="105"/>
    </location>
</feature>
<evidence type="ECO:0000313" key="3">
    <source>
        <dbReference type="EMBL" id="KAK1845259.1"/>
    </source>
</evidence>
<evidence type="ECO:0000256" key="2">
    <source>
        <dbReference type="SAM" id="MobiDB-lite"/>
    </source>
</evidence>
<evidence type="ECO:0000256" key="1">
    <source>
        <dbReference type="SAM" id="Coils"/>
    </source>
</evidence>
<dbReference type="AlphaFoldDB" id="A0AAD9ACI5"/>
<gene>
    <name evidence="3" type="ORF">CCHR01_12114</name>
</gene>
<dbReference type="Proteomes" id="UP001243330">
    <property type="component" value="Unassembled WGS sequence"/>
</dbReference>
<reference evidence="3" key="1">
    <citation type="submission" date="2023-01" db="EMBL/GenBank/DDBJ databases">
        <title>Colletotrichum chrysophilum M932 genome sequence.</title>
        <authorList>
            <person name="Baroncelli R."/>
        </authorList>
    </citation>
    <scope>NUCLEOTIDE SEQUENCE</scope>
    <source>
        <strain evidence="3">M932</strain>
    </source>
</reference>
<proteinExistence type="predicted"/>
<sequence>MAMPPISSYEPPQELADSDGENGSHDAFAAVSASLQHCNDWYNRRQELLNTWLQEQGSILQPAHEGVMSAIDVVDEVLANAERLVEFLKENLDKANRMKDFESDKSPSASHVKTGLDELVAANKDTAFMVSQLKSTSRGLQSLSDKIKEFKKVIAQK</sequence>